<proteinExistence type="predicted"/>
<dbReference type="InterPro" id="IPR025857">
    <property type="entry name" value="MacB_PCD"/>
</dbReference>
<feature type="transmembrane region" description="Helical" evidence="1">
    <location>
        <begin position="266"/>
        <end position="285"/>
    </location>
</feature>
<dbReference type="Proteomes" id="UP000774750">
    <property type="component" value="Unassembled WGS sequence"/>
</dbReference>
<feature type="domain" description="MacB-like periplasmic core" evidence="3">
    <location>
        <begin position="71"/>
        <end position="175"/>
    </location>
</feature>
<gene>
    <name evidence="4" type="ORF">H6A12_03715</name>
</gene>
<dbReference type="AlphaFoldDB" id="A0A938X4W3"/>
<keyword evidence="1" id="KW-0472">Membrane</keyword>
<feature type="transmembrane region" description="Helical" evidence="1">
    <location>
        <begin position="337"/>
        <end position="360"/>
    </location>
</feature>
<keyword evidence="1" id="KW-0812">Transmembrane</keyword>
<keyword evidence="5" id="KW-1185">Reference proteome</keyword>
<evidence type="ECO:0000313" key="4">
    <source>
        <dbReference type="EMBL" id="MBM6920266.1"/>
    </source>
</evidence>
<reference evidence="4" key="1">
    <citation type="submission" date="2020-08" db="EMBL/GenBank/DDBJ databases">
        <authorList>
            <person name="Cejkova D."/>
            <person name="Kubasova T."/>
            <person name="Jahodarova E."/>
            <person name="Rychlik I."/>
        </authorList>
    </citation>
    <scope>NUCLEOTIDE SEQUENCE</scope>
    <source>
        <strain evidence="4">An559</strain>
    </source>
</reference>
<accession>A0A938X4W3</accession>
<dbReference type="EMBL" id="JACJKY010000004">
    <property type="protein sequence ID" value="MBM6920266.1"/>
    <property type="molecule type" value="Genomic_DNA"/>
</dbReference>
<evidence type="ECO:0000256" key="1">
    <source>
        <dbReference type="SAM" id="Phobius"/>
    </source>
</evidence>
<dbReference type="Pfam" id="PF12704">
    <property type="entry name" value="MacB_PCD"/>
    <property type="match status" value="1"/>
</dbReference>
<sequence length="371" mass="42303">MKRNIICACSCLLLFLGSFFAWQNLIKAAERTYPDAISFPLDETVYMRFTDLKSEQMSLSFTQNGMIAKPGSEQPVPAQITFTDERFGERVSLSFVNGNYFSVADSVEENRWAVISEKTATELFFTTDAVGASLTIGEEEYTVCGVYQSDDSLLRQFSADNRETVYVPYGALENWKALRCQTLLIDPDAAAFTAEASDRVYEWTGQLVDADTCTNYRDLRAVYRFLTGLFWFYAGSLVIVVLLFYAWRQGKKGYLRYIKTQRIPKAYWGASLGFLLGAILIFWLSSFDAALPSAMLPTENLFDVSHYITKWIGNIQEFHGSALFDEWRSYAFVSGKWIFLLAGCTWVLYTVLFAVVLRMVRKISWLAKENK</sequence>
<feature type="signal peptide" evidence="2">
    <location>
        <begin position="1"/>
        <end position="23"/>
    </location>
</feature>
<name>A0A938X4W3_9FIRM</name>
<reference evidence="4" key="2">
    <citation type="journal article" date="2021" name="Sci. Rep.">
        <title>The distribution of antibiotic resistance genes in chicken gut microbiota commensals.</title>
        <authorList>
            <person name="Juricova H."/>
            <person name="Matiasovicova J."/>
            <person name="Kubasova T."/>
            <person name="Cejkova D."/>
            <person name="Rychlik I."/>
        </authorList>
    </citation>
    <scope>NUCLEOTIDE SEQUENCE</scope>
    <source>
        <strain evidence="4">An559</strain>
    </source>
</reference>
<evidence type="ECO:0000259" key="3">
    <source>
        <dbReference type="Pfam" id="PF12704"/>
    </source>
</evidence>
<feature type="chain" id="PRO_5039642475" evidence="2">
    <location>
        <begin position="24"/>
        <end position="371"/>
    </location>
</feature>
<comment type="caution">
    <text evidence="4">The sequence shown here is derived from an EMBL/GenBank/DDBJ whole genome shotgun (WGS) entry which is preliminary data.</text>
</comment>
<protein>
    <submittedName>
        <fullName evidence="4">ABC transporter permease</fullName>
    </submittedName>
</protein>
<keyword evidence="2" id="KW-0732">Signal</keyword>
<keyword evidence="1" id="KW-1133">Transmembrane helix</keyword>
<organism evidence="4 5">
    <name type="scientific">Merdimmobilis hominis</name>
    <dbReference type="NCBI Taxonomy" id="2897707"/>
    <lineage>
        <taxon>Bacteria</taxon>
        <taxon>Bacillati</taxon>
        <taxon>Bacillota</taxon>
        <taxon>Clostridia</taxon>
        <taxon>Eubacteriales</taxon>
        <taxon>Oscillospiraceae</taxon>
        <taxon>Merdimmobilis</taxon>
    </lineage>
</organism>
<evidence type="ECO:0000256" key="2">
    <source>
        <dbReference type="SAM" id="SignalP"/>
    </source>
</evidence>
<dbReference type="RefSeq" id="WP_204444891.1">
    <property type="nucleotide sequence ID" value="NZ_JACJKY010000004.1"/>
</dbReference>
<feature type="transmembrane region" description="Helical" evidence="1">
    <location>
        <begin position="222"/>
        <end position="245"/>
    </location>
</feature>
<evidence type="ECO:0000313" key="5">
    <source>
        <dbReference type="Proteomes" id="UP000774750"/>
    </source>
</evidence>